<name>A0A2K3P229_TRIPR</name>
<dbReference type="Proteomes" id="UP000236291">
    <property type="component" value="Unassembled WGS sequence"/>
</dbReference>
<dbReference type="EMBL" id="ASHM01003086">
    <property type="protein sequence ID" value="PNY09342.1"/>
    <property type="molecule type" value="Genomic_DNA"/>
</dbReference>
<reference evidence="1 2" key="1">
    <citation type="journal article" date="2014" name="Am. J. Bot.">
        <title>Genome assembly and annotation for red clover (Trifolium pratense; Fabaceae).</title>
        <authorList>
            <person name="Istvanek J."/>
            <person name="Jaros M."/>
            <person name="Krenek A."/>
            <person name="Repkova J."/>
        </authorList>
    </citation>
    <scope>NUCLEOTIDE SEQUENCE [LARGE SCALE GENOMIC DNA]</scope>
    <source>
        <strain evidence="2">cv. Tatra</strain>
        <tissue evidence="1">Young leaves</tissue>
    </source>
</reference>
<organism evidence="1 2">
    <name type="scientific">Trifolium pratense</name>
    <name type="common">Red clover</name>
    <dbReference type="NCBI Taxonomy" id="57577"/>
    <lineage>
        <taxon>Eukaryota</taxon>
        <taxon>Viridiplantae</taxon>
        <taxon>Streptophyta</taxon>
        <taxon>Embryophyta</taxon>
        <taxon>Tracheophyta</taxon>
        <taxon>Spermatophyta</taxon>
        <taxon>Magnoliopsida</taxon>
        <taxon>eudicotyledons</taxon>
        <taxon>Gunneridae</taxon>
        <taxon>Pentapetalae</taxon>
        <taxon>rosids</taxon>
        <taxon>fabids</taxon>
        <taxon>Fabales</taxon>
        <taxon>Fabaceae</taxon>
        <taxon>Papilionoideae</taxon>
        <taxon>50 kb inversion clade</taxon>
        <taxon>NPAAA clade</taxon>
        <taxon>Hologalegina</taxon>
        <taxon>IRL clade</taxon>
        <taxon>Trifolieae</taxon>
        <taxon>Trifolium</taxon>
    </lineage>
</organism>
<reference evidence="1 2" key="2">
    <citation type="journal article" date="2017" name="Front. Plant Sci.">
        <title>Gene Classification and Mining of Molecular Markers Useful in Red Clover (Trifolium pratense) Breeding.</title>
        <authorList>
            <person name="Istvanek J."/>
            <person name="Dluhosova J."/>
            <person name="Dluhos P."/>
            <person name="Patkova L."/>
            <person name="Nedelnik J."/>
            <person name="Repkova J."/>
        </authorList>
    </citation>
    <scope>NUCLEOTIDE SEQUENCE [LARGE SCALE GENOMIC DNA]</scope>
    <source>
        <strain evidence="2">cv. Tatra</strain>
        <tissue evidence="1">Young leaves</tissue>
    </source>
</reference>
<evidence type="ECO:0000313" key="1">
    <source>
        <dbReference type="EMBL" id="PNY09342.1"/>
    </source>
</evidence>
<comment type="caution">
    <text evidence="1">The sequence shown here is derived from an EMBL/GenBank/DDBJ whole genome shotgun (WGS) entry which is preliminary data.</text>
</comment>
<proteinExistence type="predicted"/>
<gene>
    <name evidence="1" type="ORF">L195_g005890</name>
</gene>
<accession>A0A2K3P229</accession>
<evidence type="ECO:0000313" key="2">
    <source>
        <dbReference type="Proteomes" id="UP000236291"/>
    </source>
</evidence>
<dbReference type="AlphaFoldDB" id="A0A2K3P229"/>
<protein>
    <submittedName>
        <fullName evidence="1">Uncharacterized protein</fullName>
    </submittedName>
</protein>
<sequence>MLDRHCKLVLESHPEVTLVKSFEASIRGLLVGNSNLLYSCVMAGNEDETSMDPRVEYVRLGFEPNKRKEFRSQQSNIAKPLLVQTNSSPLVPGASQAIRGYGECAFLFFSKRIIAGNEDEPSMEMHVENVLVWVLN</sequence>